<dbReference type="PROSITE" id="PS52015">
    <property type="entry name" value="TONB_CTD"/>
    <property type="match status" value="1"/>
</dbReference>
<dbReference type="GO" id="GO:0098797">
    <property type="term" value="C:plasma membrane protein complex"/>
    <property type="evidence" value="ECO:0007669"/>
    <property type="project" value="TreeGrafter"/>
</dbReference>
<dbReference type="AlphaFoldDB" id="A0A3D9Z7P9"/>
<dbReference type="EMBL" id="QUMO01000002">
    <property type="protein sequence ID" value="REF87316.1"/>
    <property type="molecule type" value="Genomic_DNA"/>
</dbReference>
<dbReference type="NCBIfam" id="TIGR01352">
    <property type="entry name" value="tonB_Cterm"/>
    <property type="match status" value="1"/>
</dbReference>
<evidence type="ECO:0000256" key="10">
    <source>
        <dbReference type="SAM" id="MobiDB-lite"/>
    </source>
</evidence>
<organism evidence="13 14">
    <name type="scientific">Methylovirgula ligni</name>
    <dbReference type="NCBI Taxonomy" id="569860"/>
    <lineage>
        <taxon>Bacteria</taxon>
        <taxon>Pseudomonadati</taxon>
        <taxon>Pseudomonadota</taxon>
        <taxon>Alphaproteobacteria</taxon>
        <taxon>Hyphomicrobiales</taxon>
        <taxon>Beijerinckiaceae</taxon>
        <taxon>Methylovirgula</taxon>
    </lineage>
</organism>
<dbReference type="PANTHER" id="PTHR33446:SF2">
    <property type="entry name" value="PROTEIN TONB"/>
    <property type="match status" value="1"/>
</dbReference>
<keyword evidence="8 11" id="KW-1133">Transmembrane helix</keyword>
<evidence type="ECO:0000256" key="3">
    <source>
        <dbReference type="ARBA" id="ARBA00022448"/>
    </source>
</evidence>
<dbReference type="RefSeq" id="WP_115835539.1">
    <property type="nucleotide sequence ID" value="NZ_CP025086.1"/>
</dbReference>
<feature type="transmembrane region" description="Helical" evidence="11">
    <location>
        <begin position="28"/>
        <end position="48"/>
    </location>
</feature>
<keyword evidence="7" id="KW-0653">Protein transport</keyword>
<dbReference type="GO" id="GO:0055085">
    <property type="term" value="P:transmembrane transport"/>
    <property type="evidence" value="ECO:0007669"/>
    <property type="project" value="InterPro"/>
</dbReference>
<gene>
    <name evidence="13" type="ORF">DES32_0936</name>
</gene>
<keyword evidence="6 11" id="KW-0812">Transmembrane</keyword>
<protein>
    <submittedName>
        <fullName evidence="13">Outer membrane transport energization protein TonB</fullName>
    </submittedName>
</protein>
<evidence type="ECO:0000313" key="13">
    <source>
        <dbReference type="EMBL" id="REF87316.1"/>
    </source>
</evidence>
<evidence type="ECO:0000259" key="12">
    <source>
        <dbReference type="PROSITE" id="PS52015"/>
    </source>
</evidence>
<dbReference type="Pfam" id="PF03544">
    <property type="entry name" value="TonB_C"/>
    <property type="match status" value="1"/>
</dbReference>
<dbReference type="PANTHER" id="PTHR33446">
    <property type="entry name" value="PROTEIN TONB-RELATED"/>
    <property type="match status" value="1"/>
</dbReference>
<feature type="compositionally biased region" description="Pro residues" evidence="10">
    <location>
        <begin position="92"/>
        <end position="120"/>
    </location>
</feature>
<feature type="region of interest" description="Disordered" evidence="10">
    <location>
        <begin position="73"/>
        <end position="181"/>
    </location>
</feature>
<feature type="domain" description="TonB C-terminal" evidence="12">
    <location>
        <begin position="190"/>
        <end position="280"/>
    </location>
</feature>
<evidence type="ECO:0000256" key="4">
    <source>
        <dbReference type="ARBA" id="ARBA00022475"/>
    </source>
</evidence>
<reference evidence="13 14" key="1">
    <citation type="submission" date="2018-08" db="EMBL/GenBank/DDBJ databases">
        <title>Genomic Encyclopedia of Type Strains, Phase IV (KMG-IV): sequencing the most valuable type-strain genomes for metagenomic binning, comparative biology and taxonomic classification.</title>
        <authorList>
            <person name="Goeker M."/>
        </authorList>
    </citation>
    <scope>NUCLEOTIDE SEQUENCE [LARGE SCALE GENOMIC DNA]</scope>
    <source>
        <strain evidence="13 14">BW863</strain>
    </source>
</reference>
<dbReference type="OrthoDB" id="8456853at2"/>
<comment type="similarity">
    <text evidence="2">Belongs to the TonB family.</text>
</comment>
<evidence type="ECO:0000256" key="7">
    <source>
        <dbReference type="ARBA" id="ARBA00022927"/>
    </source>
</evidence>
<keyword evidence="14" id="KW-1185">Reference proteome</keyword>
<evidence type="ECO:0000256" key="11">
    <source>
        <dbReference type="SAM" id="Phobius"/>
    </source>
</evidence>
<dbReference type="InterPro" id="IPR037682">
    <property type="entry name" value="TonB_C"/>
</dbReference>
<keyword evidence="4" id="KW-1003">Cell membrane</keyword>
<dbReference type="SUPFAM" id="SSF74653">
    <property type="entry name" value="TolA/TonB C-terminal domain"/>
    <property type="match status" value="1"/>
</dbReference>
<dbReference type="InterPro" id="IPR051045">
    <property type="entry name" value="TonB-dependent_transducer"/>
</dbReference>
<evidence type="ECO:0000256" key="8">
    <source>
        <dbReference type="ARBA" id="ARBA00022989"/>
    </source>
</evidence>
<dbReference type="GO" id="GO:0031992">
    <property type="term" value="F:energy transducer activity"/>
    <property type="evidence" value="ECO:0007669"/>
    <property type="project" value="TreeGrafter"/>
</dbReference>
<accession>A0A3D9Z7P9</accession>
<evidence type="ECO:0000256" key="9">
    <source>
        <dbReference type="ARBA" id="ARBA00023136"/>
    </source>
</evidence>
<comment type="caution">
    <text evidence="13">The sequence shown here is derived from an EMBL/GenBank/DDBJ whole genome shotgun (WGS) entry which is preliminary data.</text>
</comment>
<proteinExistence type="inferred from homology"/>
<dbReference type="GO" id="GO:0015031">
    <property type="term" value="P:protein transport"/>
    <property type="evidence" value="ECO:0007669"/>
    <property type="project" value="UniProtKB-KW"/>
</dbReference>
<evidence type="ECO:0000256" key="1">
    <source>
        <dbReference type="ARBA" id="ARBA00004383"/>
    </source>
</evidence>
<keyword evidence="5" id="KW-0997">Cell inner membrane</keyword>
<feature type="compositionally biased region" description="Basic and acidic residues" evidence="10">
    <location>
        <begin position="142"/>
        <end position="151"/>
    </location>
</feature>
<evidence type="ECO:0000256" key="2">
    <source>
        <dbReference type="ARBA" id="ARBA00006555"/>
    </source>
</evidence>
<keyword evidence="9 11" id="KW-0472">Membrane</keyword>
<comment type="subcellular location">
    <subcellularLocation>
        <location evidence="1">Cell inner membrane</location>
        <topology evidence="1">Single-pass membrane protein</topology>
        <orientation evidence="1">Periplasmic side</orientation>
    </subcellularLocation>
</comment>
<name>A0A3D9Z7P9_9HYPH</name>
<feature type="compositionally biased region" description="Basic residues" evidence="10">
    <location>
        <begin position="152"/>
        <end position="165"/>
    </location>
</feature>
<dbReference type="Proteomes" id="UP000256900">
    <property type="component" value="Unassembled WGS sequence"/>
</dbReference>
<keyword evidence="3" id="KW-0813">Transport</keyword>
<dbReference type="Gene3D" id="3.30.1150.10">
    <property type="match status" value="1"/>
</dbReference>
<dbReference type="InterPro" id="IPR006260">
    <property type="entry name" value="TonB/TolA_C"/>
</dbReference>
<sequence>MSDAARALPASFAETILPPQEHLGWRRWGLAAFIVVAVHLAFLAGYILTPHDDRPPGAPPDTVMIDLAPIAVAPPPQDEVDTPPQPDQVQPDQPPPVTPNIPPPPDQPPPTDTTAPPDPDVLPAEQAEVVMSAPPPPPPKPVIEKKVEKPKPTKHLPKPQRRIKSTRTDLPHSAQQAAPMAGLRGAAVADWKSEIVMRIMAEKEYPEEARSQGVGGTALVAFSVGPSGSIRGVRLARSSGSAILDRAAVETVRRANPVPPAPPGVNGGAFTVPLHFSVGR</sequence>
<evidence type="ECO:0000256" key="5">
    <source>
        <dbReference type="ARBA" id="ARBA00022519"/>
    </source>
</evidence>
<evidence type="ECO:0000256" key="6">
    <source>
        <dbReference type="ARBA" id="ARBA00022692"/>
    </source>
</evidence>
<evidence type="ECO:0000313" key="14">
    <source>
        <dbReference type="Proteomes" id="UP000256900"/>
    </source>
</evidence>